<keyword evidence="6" id="KW-1185">Reference proteome</keyword>
<dbReference type="OrthoDB" id="7003224at2"/>
<evidence type="ECO:0000313" key="6">
    <source>
        <dbReference type="Proteomes" id="UP000477739"/>
    </source>
</evidence>
<evidence type="ECO:0000256" key="1">
    <source>
        <dbReference type="ARBA" id="ARBA00023125"/>
    </source>
</evidence>
<dbReference type="Gene3D" id="1.10.10.10">
    <property type="entry name" value="Winged helix-like DNA-binding domain superfamily/Winged helix DNA-binding domain"/>
    <property type="match status" value="1"/>
</dbReference>
<dbReference type="RefSeq" id="WP_155107369.1">
    <property type="nucleotide sequence ID" value="NZ_WMJZ01000005.1"/>
</dbReference>
<organism evidence="5 6">
    <name type="scientific">Intestinirhabdus alba</name>
    <dbReference type="NCBI Taxonomy" id="2899544"/>
    <lineage>
        <taxon>Bacteria</taxon>
        <taxon>Pseudomonadati</taxon>
        <taxon>Pseudomonadota</taxon>
        <taxon>Gammaproteobacteria</taxon>
        <taxon>Enterobacterales</taxon>
        <taxon>Enterobacteriaceae</taxon>
        <taxon>Intestinirhabdus</taxon>
    </lineage>
</organism>
<proteinExistence type="predicted"/>
<dbReference type="GO" id="GO:0006355">
    <property type="term" value="P:regulation of DNA-templated transcription"/>
    <property type="evidence" value="ECO:0007669"/>
    <property type="project" value="InterPro"/>
</dbReference>
<dbReference type="Pfam" id="PF00486">
    <property type="entry name" value="Trans_reg_C"/>
    <property type="match status" value="1"/>
</dbReference>
<feature type="domain" description="OmpR/PhoB-type" evidence="4">
    <location>
        <begin position="15"/>
        <end position="119"/>
    </location>
</feature>
<dbReference type="SUPFAM" id="SSF46894">
    <property type="entry name" value="C-terminal effector domain of the bipartite response regulators"/>
    <property type="match status" value="1"/>
</dbReference>
<dbReference type="PROSITE" id="PS51755">
    <property type="entry name" value="OMPR_PHOB"/>
    <property type="match status" value="1"/>
</dbReference>
<protein>
    <submittedName>
        <fullName evidence="5">Transcriptional regulator</fullName>
    </submittedName>
</protein>
<evidence type="ECO:0000256" key="2">
    <source>
        <dbReference type="PROSITE-ProRule" id="PRU01091"/>
    </source>
</evidence>
<feature type="transmembrane region" description="Helical" evidence="3">
    <location>
        <begin position="187"/>
        <end position="206"/>
    </location>
</feature>
<sequence length="297" mass="33703">MNNDIKEGYFGKELLNRYIINETVEFHPAAGTLRDVTRQHSEVTLNSPAARCLLLLITKAGGIVSQQEFMDIVWQKNGMNVTPNAYYQNISVLRKGLEKIGLNKEIVVTIPRIGVTLTSDVSIQKITPKVDTVLPVENAEIPIKPVGRLSEKCDVNNPAHPPGTAEEHMERSDEEALVSFKKSTGRYSIIFCFLMAASLILITELYSAKKKATDYFSDYKQVTWISGCSVLMSDRFSLSVDEKKQIAKHYGNEFKKECKKYPWLYITKIPNVQRTSVIRCEQPFEQTTSCISEYYIK</sequence>
<keyword evidence="3" id="KW-0472">Membrane</keyword>
<dbReference type="SMART" id="SM00862">
    <property type="entry name" value="Trans_reg_C"/>
    <property type="match status" value="1"/>
</dbReference>
<comment type="caution">
    <text evidence="5">The sequence shown here is derived from an EMBL/GenBank/DDBJ whole genome shotgun (WGS) entry which is preliminary data.</text>
</comment>
<dbReference type="GO" id="GO:0000160">
    <property type="term" value="P:phosphorelay signal transduction system"/>
    <property type="evidence" value="ECO:0007669"/>
    <property type="project" value="InterPro"/>
</dbReference>
<keyword evidence="3" id="KW-0812">Transmembrane</keyword>
<evidence type="ECO:0000256" key="3">
    <source>
        <dbReference type="SAM" id="Phobius"/>
    </source>
</evidence>
<feature type="DNA-binding region" description="OmpR/PhoB-type" evidence="2">
    <location>
        <begin position="15"/>
        <end position="119"/>
    </location>
</feature>
<dbReference type="GO" id="GO:0003677">
    <property type="term" value="F:DNA binding"/>
    <property type="evidence" value="ECO:0007669"/>
    <property type="project" value="UniProtKB-UniRule"/>
</dbReference>
<evidence type="ECO:0000259" key="4">
    <source>
        <dbReference type="PROSITE" id="PS51755"/>
    </source>
</evidence>
<dbReference type="InterPro" id="IPR016032">
    <property type="entry name" value="Sig_transdc_resp-reg_C-effctor"/>
</dbReference>
<dbReference type="InterPro" id="IPR001867">
    <property type="entry name" value="OmpR/PhoB-type_DNA-bd"/>
</dbReference>
<dbReference type="InterPro" id="IPR036388">
    <property type="entry name" value="WH-like_DNA-bd_sf"/>
</dbReference>
<gene>
    <name evidence="5" type="ORF">GJV78_05445</name>
</gene>
<dbReference type="Proteomes" id="UP000477739">
    <property type="component" value="Unassembled WGS sequence"/>
</dbReference>
<evidence type="ECO:0000313" key="5">
    <source>
        <dbReference type="EMBL" id="MTH45717.1"/>
    </source>
</evidence>
<dbReference type="AlphaFoldDB" id="A0A6L6IIL0"/>
<reference evidence="5 6" key="1">
    <citation type="submission" date="2019-11" db="EMBL/GenBank/DDBJ databases">
        <title>Escherichia alba sp. nov. isolated from the gut of plastic-eating superworms Zophobas atratus.</title>
        <authorList>
            <person name="Yang Y."/>
        </authorList>
    </citation>
    <scope>NUCLEOTIDE SEQUENCE [LARGE SCALE GENOMIC DNA]</scope>
    <source>
        <strain evidence="6">BIT-B35</strain>
    </source>
</reference>
<name>A0A6L6IIL0_9ENTR</name>
<accession>A0A6L6IIL0</accession>
<keyword evidence="1 2" id="KW-0238">DNA-binding</keyword>
<keyword evidence="3" id="KW-1133">Transmembrane helix</keyword>
<dbReference type="EMBL" id="WMJZ01000005">
    <property type="protein sequence ID" value="MTH45717.1"/>
    <property type="molecule type" value="Genomic_DNA"/>
</dbReference>